<proteinExistence type="predicted"/>
<dbReference type="PANTHER" id="PTHR43464:SF82">
    <property type="entry name" value="METHYLTRANSFERASE DOMAIN-CONTAINING PROTEIN"/>
    <property type="match status" value="1"/>
</dbReference>
<name>A0A5P9JVX7_9HYPH</name>
<dbReference type="Pfam" id="PF08241">
    <property type="entry name" value="Methyltransf_11"/>
    <property type="match status" value="1"/>
</dbReference>
<dbReference type="KEGG" id="mico:GDR74_05980"/>
<accession>A0A5P9JVX7</accession>
<evidence type="ECO:0000259" key="1">
    <source>
        <dbReference type="Pfam" id="PF08241"/>
    </source>
</evidence>
<protein>
    <submittedName>
        <fullName evidence="2">Methyltransferase domain-containing protein</fullName>
    </submittedName>
</protein>
<organism evidence="2 3">
    <name type="scientific">Microvirga thermotolerans</name>
    <dbReference type="NCBI Taxonomy" id="2651334"/>
    <lineage>
        <taxon>Bacteria</taxon>
        <taxon>Pseudomonadati</taxon>
        <taxon>Pseudomonadota</taxon>
        <taxon>Alphaproteobacteria</taxon>
        <taxon>Hyphomicrobiales</taxon>
        <taxon>Methylobacteriaceae</taxon>
        <taxon>Microvirga</taxon>
    </lineage>
</organism>
<dbReference type="Proteomes" id="UP000325614">
    <property type="component" value="Chromosome"/>
</dbReference>
<evidence type="ECO:0000313" key="3">
    <source>
        <dbReference type="Proteomes" id="UP000325614"/>
    </source>
</evidence>
<keyword evidence="2" id="KW-0808">Transferase</keyword>
<dbReference type="InterPro" id="IPR013216">
    <property type="entry name" value="Methyltransf_11"/>
</dbReference>
<dbReference type="PANTHER" id="PTHR43464">
    <property type="entry name" value="METHYLTRANSFERASE"/>
    <property type="match status" value="1"/>
</dbReference>
<gene>
    <name evidence="2" type="ORF">GDR74_05980</name>
</gene>
<reference evidence="2 3" key="1">
    <citation type="submission" date="2019-10" db="EMBL/GenBank/DDBJ databases">
        <title>Isolation, Identification of Microvirga thermotolerans HR1, a novel thermophilic bacterium and Comparative Genomics of the genus Microvirga.</title>
        <authorList>
            <person name="Li J."/>
            <person name="Zhang W."/>
            <person name="Lin M."/>
            <person name="Wang J."/>
        </authorList>
    </citation>
    <scope>NUCLEOTIDE SEQUENCE [LARGE SCALE GENOMIC DNA]</scope>
    <source>
        <strain evidence="2 3">HR1</strain>
    </source>
</reference>
<dbReference type="RefSeq" id="WP_152585451.1">
    <property type="nucleotide sequence ID" value="NZ_CP045423.1"/>
</dbReference>
<keyword evidence="3" id="KW-1185">Reference proteome</keyword>
<evidence type="ECO:0000313" key="2">
    <source>
        <dbReference type="EMBL" id="QFU15806.1"/>
    </source>
</evidence>
<dbReference type="AlphaFoldDB" id="A0A5P9JVX7"/>
<dbReference type="InterPro" id="IPR029063">
    <property type="entry name" value="SAM-dependent_MTases_sf"/>
</dbReference>
<dbReference type="Gene3D" id="3.40.50.150">
    <property type="entry name" value="Vaccinia Virus protein VP39"/>
    <property type="match status" value="1"/>
</dbReference>
<dbReference type="CDD" id="cd02440">
    <property type="entry name" value="AdoMet_MTases"/>
    <property type="match status" value="1"/>
</dbReference>
<dbReference type="EMBL" id="CP045423">
    <property type="protein sequence ID" value="QFU15806.1"/>
    <property type="molecule type" value="Genomic_DNA"/>
</dbReference>
<dbReference type="GO" id="GO:0008757">
    <property type="term" value="F:S-adenosylmethionine-dependent methyltransferase activity"/>
    <property type="evidence" value="ECO:0007669"/>
    <property type="project" value="InterPro"/>
</dbReference>
<dbReference type="GO" id="GO:0032259">
    <property type="term" value="P:methylation"/>
    <property type="evidence" value="ECO:0007669"/>
    <property type="project" value="UniProtKB-KW"/>
</dbReference>
<keyword evidence="2" id="KW-0489">Methyltransferase</keyword>
<sequence>MTDDHLDEAAVARAWDENAGHWARDVRAGFDLYRELYTFPAFLEFMPPIAGKQVIDLGCGEGTNTRRFARLGARMTGIDLSGAMIAHARAREDEDPLGIRYERGSFTDLQTFGEACFDVALSTMALMDGPDFPAAMRAAWRVLKPGGILCFSVLHPCFVTPAIKWLVEEDESYGGLRVGRYFDRDPFVERWRFSNRPNPDEVPPFSVPRFPRTLSDYVNALADAGFQIVRMAEPRPEEAVSAKHPWLRRWRDHAPLVLFVSATKP</sequence>
<dbReference type="SUPFAM" id="SSF53335">
    <property type="entry name" value="S-adenosyl-L-methionine-dependent methyltransferases"/>
    <property type="match status" value="1"/>
</dbReference>
<feature type="domain" description="Methyltransferase type 11" evidence="1">
    <location>
        <begin position="56"/>
        <end position="151"/>
    </location>
</feature>